<reference evidence="2 3" key="1">
    <citation type="submission" date="2024-02" db="EMBL/GenBank/DDBJ databases">
        <title>Deinococcus aluminii NBRC 112889.</title>
        <authorList>
            <person name="Ichikawa N."/>
            <person name="Katano-Makiyama Y."/>
            <person name="Hidaka K."/>
        </authorList>
    </citation>
    <scope>NUCLEOTIDE SEQUENCE [LARGE SCALE GENOMIC DNA]</scope>
    <source>
        <strain evidence="2 3">NBRC 112889</strain>
    </source>
</reference>
<evidence type="ECO:0000313" key="2">
    <source>
        <dbReference type="EMBL" id="GAA5533652.1"/>
    </source>
</evidence>
<dbReference type="SUPFAM" id="SSF50998">
    <property type="entry name" value="Quinoprotein alcohol dehydrogenase-like"/>
    <property type="match status" value="1"/>
</dbReference>
<dbReference type="InterPro" id="IPR015943">
    <property type="entry name" value="WD40/YVTN_repeat-like_dom_sf"/>
</dbReference>
<dbReference type="PANTHER" id="PTHR34512">
    <property type="entry name" value="CELL SURFACE PROTEIN"/>
    <property type="match status" value="1"/>
</dbReference>
<organism evidence="2 3">
    <name type="scientific">Deinococcus aluminii</name>
    <dbReference type="NCBI Taxonomy" id="1656885"/>
    <lineage>
        <taxon>Bacteria</taxon>
        <taxon>Thermotogati</taxon>
        <taxon>Deinococcota</taxon>
        <taxon>Deinococci</taxon>
        <taxon>Deinococcales</taxon>
        <taxon>Deinococcaceae</taxon>
        <taxon>Deinococcus</taxon>
    </lineage>
</organism>
<dbReference type="Pfam" id="PF13360">
    <property type="entry name" value="PQQ_2"/>
    <property type="match status" value="1"/>
</dbReference>
<dbReference type="PANTHER" id="PTHR34512:SF30">
    <property type="entry name" value="OUTER MEMBRANE PROTEIN ASSEMBLY FACTOR BAMB"/>
    <property type="match status" value="1"/>
</dbReference>
<gene>
    <name evidence="2" type="ORF">Dalu01_02059</name>
</gene>
<feature type="domain" description="Pyrrolo-quinoline quinone repeat" evidence="1">
    <location>
        <begin position="217"/>
        <end position="366"/>
    </location>
</feature>
<dbReference type="EMBL" id="BAABRV010000004">
    <property type="protein sequence ID" value="GAA5533652.1"/>
    <property type="molecule type" value="Genomic_DNA"/>
</dbReference>
<evidence type="ECO:0000313" key="3">
    <source>
        <dbReference type="Proteomes" id="UP001404956"/>
    </source>
</evidence>
<dbReference type="InterPro" id="IPR011047">
    <property type="entry name" value="Quinoprotein_ADH-like_sf"/>
</dbReference>
<keyword evidence="3" id="KW-1185">Reference proteome</keyword>
<proteinExistence type="predicted"/>
<dbReference type="RefSeq" id="WP_345454225.1">
    <property type="nucleotide sequence ID" value="NZ_BAABRV010000004.1"/>
</dbReference>
<dbReference type="PROSITE" id="PS51257">
    <property type="entry name" value="PROKAR_LIPOPROTEIN"/>
    <property type="match status" value="1"/>
</dbReference>
<evidence type="ECO:0000259" key="1">
    <source>
        <dbReference type="Pfam" id="PF13360"/>
    </source>
</evidence>
<dbReference type="Gene3D" id="2.130.10.10">
    <property type="entry name" value="YVTN repeat-like/Quinoprotein amine dehydrogenase"/>
    <property type="match status" value="1"/>
</dbReference>
<protein>
    <recommendedName>
        <fullName evidence="1">Pyrrolo-quinoline quinone repeat domain-containing protein</fullName>
    </recommendedName>
</protein>
<sequence length="401" mass="43792">MKRSLCLLLLALGSCSKVGPQGNTPSFPEITQRWAQPVSGGDTPKAFGDLLITNEVGPNYQKSLGEVAFNLQTQTVAWRRPEVFYGQESVVIGNALVYFNGDHQLVAIDQAGKDINRVELPEDVKVVDTLGHLLFDAVQISGDLLILPLEQAVLAYRIQDLLSGAAPVKPVWRYNVTPLAPNERAYFTSFSLDQQQGQYYVLEGKGSRTARRAQTDLIRLDAATGREQWRKTLDTREQTDSARGGVINAQNGTVLAQINGTITVTAYQNDGTERWKNPDIICPGGVTTILSHIVLHDDLAIISPFGDQCYTVLDLNTGAKRFVFSPPVGGSFGQIPAIVNGVMYATNGFLWAVDLKDGTVLGRSKTALDYAQGKTGTVIFDQPRNQLLVWAGKLNAFTPLR</sequence>
<accession>A0ABP9XE55</accession>
<name>A0ABP9XE55_9DEIO</name>
<dbReference type="Proteomes" id="UP001404956">
    <property type="component" value="Unassembled WGS sequence"/>
</dbReference>
<comment type="caution">
    <text evidence="2">The sequence shown here is derived from an EMBL/GenBank/DDBJ whole genome shotgun (WGS) entry which is preliminary data.</text>
</comment>
<dbReference type="InterPro" id="IPR002372">
    <property type="entry name" value="PQQ_rpt_dom"/>
</dbReference>